<comment type="caution">
    <text evidence="2">The sequence shown here is derived from an EMBL/GenBank/DDBJ whole genome shotgun (WGS) entry which is preliminary data.</text>
</comment>
<accession>A0ABW2FZN3</accession>
<evidence type="ECO:0000256" key="1">
    <source>
        <dbReference type="SAM" id="Phobius"/>
    </source>
</evidence>
<proteinExistence type="predicted"/>
<dbReference type="Proteomes" id="UP001596435">
    <property type="component" value="Unassembled WGS sequence"/>
</dbReference>
<organism evidence="2 3">
    <name type="scientific">Kitasatospora paranensis</name>
    <dbReference type="NCBI Taxonomy" id="258053"/>
    <lineage>
        <taxon>Bacteria</taxon>
        <taxon>Bacillati</taxon>
        <taxon>Actinomycetota</taxon>
        <taxon>Actinomycetes</taxon>
        <taxon>Kitasatosporales</taxon>
        <taxon>Streptomycetaceae</taxon>
        <taxon>Kitasatospora</taxon>
    </lineage>
</organism>
<keyword evidence="1" id="KW-0812">Transmembrane</keyword>
<dbReference type="NCBIfam" id="NF047320">
    <property type="entry name" value="morpho_MmpB"/>
    <property type="match status" value="1"/>
</dbReference>
<dbReference type="RefSeq" id="WP_345706181.1">
    <property type="nucleotide sequence ID" value="NZ_BAABKV010000001.1"/>
</dbReference>
<evidence type="ECO:0000313" key="3">
    <source>
        <dbReference type="Proteomes" id="UP001596435"/>
    </source>
</evidence>
<protein>
    <submittedName>
        <fullName evidence="2">Morphogenic membrane protein MmpB</fullName>
    </submittedName>
</protein>
<keyword evidence="1" id="KW-0472">Membrane</keyword>
<dbReference type="EMBL" id="JBHTAJ010000026">
    <property type="protein sequence ID" value="MFC7181045.1"/>
    <property type="molecule type" value="Genomic_DNA"/>
</dbReference>
<dbReference type="Pfam" id="PF26627">
    <property type="entry name" value="MmpB"/>
    <property type="match status" value="1"/>
</dbReference>
<reference evidence="3" key="1">
    <citation type="journal article" date="2019" name="Int. J. Syst. Evol. Microbiol.">
        <title>The Global Catalogue of Microorganisms (GCM) 10K type strain sequencing project: providing services to taxonomists for standard genome sequencing and annotation.</title>
        <authorList>
            <consortium name="The Broad Institute Genomics Platform"/>
            <consortium name="The Broad Institute Genome Sequencing Center for Infectious Disease"/>
            <person name="Wu L."/>
            <person name="Ma J."/>
        </authorList>
    </citation>
    <scope>NUCLEOTIDE SEQUENCE [LARGE SCALE GENOMIC DNA]</scope>
    <source>
        <strain evidence="3">CGMCC 1.12859</strain>
    </source>
</reference>
<feature type="transmembrane region" description="Helical" evidence="1">
    <location>
        <begin position="20"/>
        <end position="40"/>
    </location>
</feature>
<gene>
    <name evidence="2" type="primary">mmpB</name>
    <name evidence="2" type="ORF">ACFQMG_15920</name>
</gene>
<evidence type="ECO:0000313" key="2">
    <source>
        <dbReference type="EMBL" id="MFC7181045.1"/>
    </source>
</evidence>
<dbReference type="InterPro" id="IPR058070">
    <property type="entry name" value="MmpB-like"/>
</dbReference>
<name>A0ABW2FZN3_9ACTN</name>
<keyword evidence="1" id="KW-1133">Transmembrane helix</keyword>
<keyword evidence="3" id="KW-1185">Reference proteome</keyword>
<sequence>MLWSDPGDDPSPEARRAQRMLRLAGPLLAVLAVLAAVLLVR</sequence>